<keyword evidence="1" id="KW-0732">Signal</keyword>
<keyword evidence="3" id="KW-1185">Reference proteome</keyword>
<comment type="caution">
    <text evidence="2">The sequence shown here is derived from an EMBL/GenBank/DDBJ whole genome shotgun (WGS) entry which is preliminary data.</text>
</comment>
<reference evidence="2 3" key="1">
    <citation type="submission" date="2019-04" db="EMBL/GenBank/DDBJ databases">
        <authorList>
            <person name="Li M."/>
        </authorList>
    </citation>
    <scope>NUCLEOTIDE SEQUENCE [LARGE SCALE GENOMIC DNA]</scope>
    <source>
        <strain evidence="2 3">LAM1902</strain>
    </source>
</reference>
<proteinExistence type="predicted"/>
<feature type="chain" id="PRO_5024295312" description="Lipoprotein" evidence="1">
    <location>
        <begin position="28"/>
        <end position="268"/>
    </location>
</feature>
<dbReference type="RefSeq" id="WP_138523509.1">
    <property type="nucleotide sequence ID" value="NZ_JAOCBK010000002.1"/>
</dbReference>
<dbReference type="EMBL" id="SWDV01000016">
    <property type="protein sequence ID" value="TLX76272.1"/>
    <property type="molecule type" value="Genomic_DNA"/>
</dbReference>
<protein>
    <recommendedName>
        <fullName evidence="4">Lipoprotein</fullName>
    </recommendedName>
</protein>
<evidence type="ECO:0008006" key="4">
    <source>
        <dbReference type="Google" id="ProtNLM"/>
    </source>
</evidence>
<name>A0A5R9RKJ9_9PSED</name>
<dbReference type="Proteomes" id="UP000306635">
    <property type="component" value="Unassembled WGS sequence"/>
</dbReference>
<organism evidence="2 3">
    <name type="scientific">Pseudomonas nicosulfuronedens</name>
    <dbReference type="NCBI Taxonomy" id="2571105"/>
    <lineage>
        <taxon>Bacteria</taxon>
        <taxon>Pseudomonadati</taxon>
        <taxon>Pseudomonadota</taxon>
        <taxon>Gammaproteobacteria</taxon>
        <taxon>Pseudomonadales</taxon>
        <taxon>Pseudomonadaceae</taxon>
        <taxon>Pseudomonas</taxon>
    </lineage>
</organism>
<evidence type="ECO:0000313" key="3">
    <source>
        <dbReference type="Proteomes" id="UP000306635"/>
    </source>
</evidence>
<evidence type="ECO:0000313" key="2">
    <source>
        <dbReference type="EMBL" id="TLX76272.1"/>
    </source>
</evidence>
<sequence>MLSLVRCIALTAAVFTLAACTSKPVYAPTEQFPSDLHITPAQMQTAIITGLQKRQWTVQKVTPSEIQAAITVRGRHHAEVTIPYSTTQYRIGYRDSWGLDYKDGKIHRNYNRWISLVNDNILRELHLDPIGERVDALPVIAQTTDEVPLHLEFNRVVQRATQAGHLDGSVRFFLAGEHVPGLVNPMSETSTSKKTNSTNKTEEEACDWAMISALATLQNAAKREGANAVVDLVSFYNRQVYSDNTKYECHTGSLMAGVALRGKMAEIQ</sequence>
<evidence type="ECO:0000256" key="1">
    <source>
        <dbReference type="SAM" id="SignalP"/>
    </source>
</evidence>
<dbReference type="PROSITE" id="PS51257">
    <property type="entry name" value="PROKAR_LIPOPROTEIN"/>
    <property type="match status" value="1"/>
</dbReference>
<dbReference type="OrthoDB" id="9815328at2"/>
<feature type="signal peptide" evidence="1">
    <location>
        <begin position="1"/>
        <end position="27"/>
    </location>
</feature>
<gene>
    <name evidence="2" type="ORF">FAS41_14890</name>
</gene>
<accession>A0A5R9RKJ9</accession>
<dbReference type="AlphaFoldDB" id="A0A5R9RKJ9"/>